<keyword evidence="2" id="KW-0479">Metal-binding</keyword>
<dbReference type="EMBL" id="VSSB01000001">
    <property type="protein sequence ID" value="TYL54375.1"/>
    <property type="molecule type" value="Genomic_DNA"/>
</dbReference>
<dbReference type="InterPro" id="IPR050246">
    <property type="entry name" value="Class_II_FBP_aldolase"/>
</dbReference>
<feature type="binding site" evidence="2">
    <location>
        <position position="177"/>
    </location>
    <ligand>
        <name>Zn(2+)</name>
        <dbReference type="ChEBI" id="CHEBI:29105"/>
        <label>1</label>
        <note>catalytic</note>
    </ligand>
</feature>
<dbReference type="PANTHER" id="PTHR30304">
    <property type="entry name" value="D-TAGATOSE-1,6-BISPHOSPHATE ALDOLASE"/>
    <property type="match status" value="1"/>
</dbReference>
<keyword evidence="4" id="KW-1185">Reference proteome</keyword>
<feature type="binding site" evidence="2">
    <location>
        <position position="135"/>
    </location>
    <ligand>
        <name>Zn(2+)</name>
        <dbReference type="ChEBI" id="CHEBI:29105"/>
        <label>2</label>
    </ligand>
</feature>
<dbReference type="CDD" id="cd00947">
    <property type="entry name" value="TBP_aldolase_IIB"/>
    <property type="match status" value="1"/>
</dbReference>
<dbReference type="Gene3D" id="3.20.20.70">
    <property type="entry name" value="Aldolase class I"/>
    <property type="match status" value="1"/>
</dbReference>
<dbReference type="GO" id="GO:0008270">
    <property type="term" value="F:zinc ion binding"/>
    <property type="evidence" value="ECO:0007669"/>
    <property type="project" value="InterPro"/>
</dbReference>
<comment type="cofactor">
    <cofactor evidence="2">
        <name>Zn(2+)</name>
        <dbReference type="ChEBI" id="CHEBI:29105"/>
    </cofactor>
    <text evidence="2">Binds 2 Zn(2+) ions per subunit. One is catalytic and the other provides a structural contribution.</text>
</comment>
<dbReference type="InterPro" id="IPR000771">
    <property type="entry name" value="FBA_II"/>
</dbReference>
<dbReference type="GO" id="GO:0016832">
    <property type="term" value="F:aldehyde-lyase activity"/>
    <property type="evidence" value="ECO:0007669"/>
    <property type="project" value="InterPro"/>
</dbReference>
<feature type="binding site" evidence="2">
    <location>
        <position position="84"/>
    </location>
    <ligand>
        <name>Zn(2+)</name>
        <dbReference type="ChEBI" id="CHEBI:29105"/>
        <label>1</label>
        <note>catalytic</note>
    </ligand>
</feature>
<reference evidence="3 4" key="1">
    <citation type="submission" date="2019-08" db="EMBL/GenBank/DDBJ databases">
        <authorList>
            <person name="Hu J."/>
        </authorList>
    </citation>
    <scope>NUCLEOTIDE SEQUENCE [LARGE SCALE GENOMIC DNA]</scope>
    <source>
        <strain evidence="3 4">NEAU-184</strain>
    </source>
</reference>
<feature type="active site" description="Proton donor" evidence="1">
    <location>
        <position position="83"/>
    </location>
</feature>
<dbReference type="NCBIfam" id="TIGR00167">
    <property type="entry name" value="cbbA"/>
    <property type="match status" value="1"/>
</dbReference>
<sequence>MTLTPTRTLLDEARAANRGIGAFNVVHLETAEALAGAAEDAGLPVILQISENCVRYHGALDPIALATLAIAEASSARVAVHLDHAEEPELALRAIDRGFGSVMYDGAKLDFAENVATTRRVVERADAAGVLVEAELGEIGGKDGAHAPGVRTDPDEAARFVAETGVGALAVAVGSSHAMTERVAAIDLDLIARLAAAVPVPLVLHGSSGVPDETIVRGIRSGLVKVNVSTHLNGGFTGAVRSYLSAHPAAVDSRTYVAAGRAAVRDEAARLLALFASTEHSIEKEPA</sequence>
<protein>
    <submittedName>
        <fullName evidence="3">Class II fructose-bisphosphate aldolase</fullName>
    </submittedName>
</protein>
<gene>
    <name evidence="3" type="ORF">FYC51_12535</name>
</gene>
<proteinExistence type="predicted"/>
<dbReference type="Pfam" id="PF01116">
    <property type="entry name" value="F_bP_aldolase"/>
    <property type="match status" value="1"/>
</dbReference>
<accession>A0A5S4VJR0</accession>
<feature type="binding site" evidence="2">
    <location>
        <position position="205"/>
    </location>
    <ligand>
        <name>Zn(2+)</name>
        <dbReference type="ChEBI" id="CHEBI:29105"/>
        <label>1</label>
        <note>catalytic</note>
    </ligand>
</feature>
<keyword evidence="2" id="KW-0862">Zinc</keyword>
<dbReference type="AlphaFoldDB" id="A0A5S4VJR0"/>
<dbReference type="PANTHER" id="PTHR30304:SF0">
    <property type="entry name" value="D-TAGATOSE-1,6-BISPHOSPHATE ALDOLASE SUBUNIT GATY-RELATED"/>
    <property type="match status" value="1"/>
</dbReference>
<dbReference type="SUPFAM" id="SSF51569">
    <property type="entry name" value="Aldolase"/>
    <property type="match status" value="1"/>
</dbReference>
<evidence type="ECO:0000313" key="4">
    <source>
        <dbReference type="Proteomes" id="UP000325243"/>
    </source>
</evidence>
<dbReference type="GO" id="GO:0005975">
    <property type="term" value="P:carbohydrate metabolic process"/>
    <property type="evidence" value="ECO:0007669"/>
    <property type="project" value="InterPro"/>
</dbReference>
<name>A0A5S4VJR0_9MICO</name>
<evidence type="ECO:0000256" key="1">
    <source>
        <dbReference type="PIRSR" id="PIRSR001359-1"/>
    </source>
</evidence>
<comment type="caution">
    <text evidence="3">The sequence shown here is derived from an EMBL/GenBank/DDBJ whole genome shotgun (WGS) entry which is preliminary data.</text>
</comment>
<organism evidence="3 4">
    <name type="scientific">Agromyces mariniharenae</name>
    <dbReference type="NCBI Taxonomy" id="2604423"/>
    <lineage>
        <taxon>Bacteria</taxon>
        <taxon>Bacillati</taxon>
        <taxon>Actinomycetota</taxon>
        <taxon>Actinomycetes</taxon>
        <taxon>Micrococcales</taxon>
        <taxon>Microbacteriaceae</taxon>
        <taxon>Agromyces</taxon>
    </lineage>
</organism>
<dbReference type="InterPro" id="IPR013785">
    <property type="entry name" value="Aldolase_TIM"/>
</dbReference>
<evidence type="ECO:0000313" key="3">
    <source>
        <dbReference type="EMBL" id="TYL54375.1"/>
    </source>
</evidence>
<dbReference type="PIRSF" id="PIRSF001359">
    <property type="entry name" value="F_bP_aldolase_II"/>
    <property type="match status" value="1"/>
</dbReference>
<dbReference type="RefSeq" id="WP_148733907.1">
    <property type="nucleotide sequence ID" value="NZ_VSSB01000001.1"/>
</dbReference>
<feature type="binding site" evidence="2">
    <location>
        <position position="105"/>
    </location>
    <ligand>
        <name>Zn(2+)</name>
        <dbReference type="ChEBI" id="CHEBI:29105"/>
        <label>2</label>
    </ligand>
</feature>
<dbReference type="Proteomes" id="UP000325243">
    <property type="component" value="Unassembled WGS sequence"/>
</dbReference>
<evidence type="ECO:0000256" key="2">
    <source>
        <dbReference type="PIRSR" id="PIRSR001359-3"/>
    </source>
</evidence>